<evidence type="ECO:0008006" key="4">
    <source>
        <dbReference type="Google" id="ProtNLM"/>
    </source>
</evidence>
<proteinExistence type="predicted"/>
<feature type="transmembrane region" description="Helical" evidence="1">
    <location>
        <begin position="26"/>
        <end position="49"/>
    </location>
</feature>
<organism evidence="2 3">
    <name type="scientific">Nonomuraea cypriaca</name>
    <dbReference type="NCBI Taxonomy" id="1187855"/>
    <lineage>
        <taxon>Bacteria</taxon>
        <taxon>Bacillati</taxon>
        <taxon>Actinomycetota</taxon>
        <taxon>Actinomycetes</taxon>
        <taxon>Streptosporangiales</taxon>
        <taxon>Streptosporangiaceae</taxon>
        <taxon>Nonomuraea</taxon>
    </lineage>
</organism>
<protein>
    <recommendedName>
        <fullName evidence="4">MFS transporter</fullName>
    </recommendedName>
</protein>
<keyword evidence="1" id="KW-0812">Transmembrane</keyword>
<dbReference type="SUPFAM" id="SSF103473">
    <property type="entry name" value="MFS general substrate transporter"/>
    <property type="match status" value="1"/>
</dbReference>
<evidence type="ECO:0000313" key="3">
    <source>
        <dbReference type="Proteomes" id="UP000605361"/>
    </source>
</evidence>
<name>A0A931AC98_9ACTN</name>
<accession>A0A931AC98</accession>
<dbReference type="RefSeq" id="WP_195896460.1">
    <property type="nucleotide sequence ID" value="NZ_JADOGI010000046.1"/>
</dbReference>
<feature type="transmembrane region" description="Helical" evidence="1">
    <location>
        <begin position="55"/>
        <end position="75"/>
    </location>
</feature>
<dbReference type="AlphaFoldDB" id="A0A931AC98"/>
<reference evidence="2" key="1">
    <citation type="submission" date="2020-11" db="EMBL/GenBank/DDBJ databases">
        <title>Whole-genome analyses of Nonomuraea sp. K274.</title>
        <authorList>
            <person name="Veyisoglu A."/>
        </authorList>
    </citation>
    <scope>NUCLEOTIDE SEQUENCE</scope>
    <source>
        <strain evidence="2">K274</strain>
    </source>
</reference>
<dbReference type="Gene3D" id="1.20.1250.20">
    <property type="entry name" value="MFS general substrate transporter like domains"/>
    <property type="match status" value="1"/>
</dbReference>
<dbReference type="GO" id="GO:0022857">
    <property type="term" value="F:transmembrane transporter activity"/>
    <property type="evidence" value="ECO:0007669"/>
    <property type="project" value="InterPro"/>
</dbReference>
<dbReference type="InterPro" id="IPR011701">
    <property type="entry name" value="MFS"/>
</dbReference>
<dbReference type="InterPro" id="IPR036259">
    <property type="entry name" value="MFS_trans_sf"/>
</dbReference>
<keyword evidence="1" id="KW-0472">Membrane</keyword>
<dbReference type="Proteomes" id="UP000605361">
    <property type="component" value="Unassembled WGS sequence"/>
</dbReference>
<keyword evidence="3" id="KW-1185">Reference proteome</keyword>
<dbReference type="Pfam" id="PF07690">
    <property type="entry name" value="MFS_1"/>
    <property type="match status" value="1"/>
</dbReference>
<evidence type="ECO:0000256" key="1">
    <source>
        <dbReference type="SAM" id="Phobius"/>
    </source>
</evidence>
<gene>
    <name evidence="2" type="ORF">ITP53_17505</name>
</gene>
<dbReference type="EMBL" id="JADOGI010000046">
    <property type="protein sequence ID" value="MBF8187499.1"/>
    <property type="molecule type" value="Genomic_DNA"/>
</dbReference>
<sequence>MAFELYEPAAQELLARASSGEQRHTTYAVMGVGLSAAGAVAGLLAAVLLPLGVRWLVAADALTCLAAAAVAMAFLPREEDGRGRAPRRSG</sequence>
<comment type="caution">
    <text evidence="2">The sequence shown here is derived from an EMBL/GenBank/DDBJ whole genome shotgun (WGS) entry which is preliminary data.</text>
</comment>
<keyword evidence="1" id="KW-1133">Transmembrane helix</keyword>
<evidence type="ECO:0000313" key="2">
    <source>
        <dbReference type="EMBL" id="MBF8187499.1"/>
    </source>
</evidence>